<keyword evidence="2" id="KW-0472">Membrane</keyword>
<evidence type="ECO:0000256" key="2">
    <source>
        <dbReference type="SAM" id="Phobius"/>
    </source>
</evidence>
<dbReference type="RefSeq" id="WP_182835975.1">
    <property type="nucleotide sequence ID" value="NZ_BAAABQ010000055.1"/>
</dbReference>
<feature type="region of interest" description="Disordered" evidence="1">
    <location>
        <begin position="59"/>
        <end position="85"/>
    </location>
</feature>
<evidence type="ECO:0000256" key="1">
    <source>
        <dbReference type="SAM" id="MobiDB-lite"/>
    </source>
</evidence>
<keyword evidence="4" id="KW-1185">Reference proteome</keyword>
<name>A0ABR6B7Z1_9PSEU</name>
<sequence>MIELPEHRSLPPEVRDRIRQRVLAGEPPTRRVPVLAVAAAVLLVLVAALATTVIRSTPGEVAPATPAPPAGPQPRPTGAPTEADTERCWQATRRTPHPERYPDRASWQPVGAFDGARRFLFGYRTAVWLAGDQPLVCTFTRSSVLVSDPAAEPLPSAAAQVRLRAATPDGVLVGTLAKPELRSTVVPPDRLAKDELATRGPAFALVGEWSSPETPVELGGTPVKAPTGYGLLRVVDRPVAQGDRDSETGRALGACMARRAATGYPVADAEAWQPGPSLPGPAGTRFLLGYYGDSVGSCLRSADGTGDFLASSEESAPGRISVVYGSALAPDVRTTSAPTCEFLWGRLTGAARQVVFTGPNGETAQAQAGVNGLFVAAVPVRRTLPDNGIRFGVSVRDGEGKQIEYYQVLQ</sequence>
<reference evidence="3 4" key="1">
    <citation type="submission" date="2020-08" db="EMBL/GenBank/DDBJ databases">
        <title>Genomic Encyclopedia of Archaeal and Bacterial Type Strains, Phase II (KMG-II): from individual species to whole genera.</title>
        <authorList>
            <person name="Goeker M."/>
        </authorList>
    </citation>
    <scope>NUCLEOTIDE SEQUENCE [LARGE SCALE GENOMIC DNA]</scope>
    <source>
        <strain evidence="3 4">DSM 43850</strain>
    </source>
</reference>
<proteinExistence type="predicted"/>
<feature type="compositionally biased region" description="Pro residues" evidence="1">
    <location>
        <begin position="65"/>
        <end position="77"/>
    </location>
</feature>
<dbReference type="Proteomes" id="UP000517916">
    <property type="component" value="Unassembled WGS sequence"/>
</dbReference>
<feature type="transmembrane region" description="Helical" evidence="2">
    <location>
        <begin position="34"/>
        <end position="54"/>
    </location>
</feature>
<protein>
    <submittedName>
        <fullName evidence="3">Uncharacterized protein</fullName>
    </submittedName>
</protein>
<keyword evidence="2" id="KW-0812">Transmembrane</keyword>
<gene>
    <name evidence="3" type="ORF">BC739_000187</name>
</gene>
<evidence type="ECO:0000313" key="4">
    <source>
        <dbReference type="Proteomes" id="UP000517916"/>
    </source>
</evidence>
<organism evidence="3 4">
    <name type="scientific">Kutzneria viridogrisea</name>
    <dbReference type="NCBI Taxonomy" id="47990"/>
    <lineage>
        <taxon>Bacteria</taxon>
        <taxon>Bacillati</taxon>
        <taxon>Actinomycetota</taxon>
        <taxon>Actinomycetes</taxon>
        <taxon>Pseudonocardiales</taxon>
        <taxon>Pseudonocardiaceae</taxon>
        <taxon>Kutzneria</taxon>
    </lineage>
</organism>
<comment type="caution">
    <text evidence="3">The sequence shown here is derived from an EMBL/GenBank/DDBJ whole genome shotgun (WGS) entry which is preliminary data.</text>
</comment>
<accession>A0ABR6B7Z1</accession>
<dbReference type="EMBL" id="JACJID010000001">
    <property type="protein sequence ID" value="MBA8922990.1"/>
    <property type="molecule type" value="Genomic_DNA"/>
</dbReference>
<keyword evidence="2" id="KW-1133">Transmembrane helix</keyword>
<evidence type="ECO:0000313" key="3">
    <source>
        <dbReference type="EMBL" id="MBA8922990.1"/>
    </source>
</evidence>